<keyword evidence="1" id="KW-1133">Transmembrane helix</keyword>
<organism evidence="2 4">
    <name type="scientific">Clostridium septicum</name>
    <dbReference type="NCBI Taxonomy" id="1504"/>
    <lineage>
        <taxon>Bacteria</taxon>
        <taxon>Bacillati</taxon>
        <taxon>Bacillota</taxon>
        <taxon>Clostridia</taxon>
        <taxon>Eubacteriales</taxon>
        <taxon>Clostridiaceae</taxon>
        <taxon>Clostridium</taxon>
    </lineage>
</organism>
<sequence>MNIISRLNSNLKENKVLYILVLIFFFVGIILGSYVVRYMSGGDAKDLSSYFTSFITSLGEKPIDKATLIFDILKKNLLLIIIILALGFTVFGTPFILIIDLIKGFTLGYTFSFLLTTFEGKGIWIALASTLPQNILYIPFFIGISIISLEISSRKLKEHFFNGNKVNRIVTNQLLMKLSIFISIFVIGAIVETYISPSLIKIIVAKVYKIV</sequence>
<feature type="transmembrane region" description="Helical" evidence="1">
    <location>
        <begin position="135"/>
        <end position="153"/>
    </location>
</feature>
<dbReference type="Proteomes" id="UP000280586">
    <property type="component" value="Chromosome"/>
</dbReference>
<keyword evidence="1" id="KW-0472">Membrane</keyword>
<feature type="transmembrane region" description="Helical" evidence="1">
    <location>
        <begin position="174"/>
        <end position="195"/>
    </location>
</feature>
<dbReference type="InterPro" id="IPR014196">
    <property type="entry name" value="SpoIIM"/>
</dbReference>
<dbReference type="Proteomes" id="UP001055437">
    <property type="component" value="Chromosome"/>
</dbReference>
<evidence type="ECO:0000313" key="3">
    <source>
        <dbReference type="EMBL" id="USS02266.1"/>
    </source>
</evidence>
<accession>A0A9N7JPB2</accession>
<dbReference type="Pfam" id="PF01944">
    <property type="entry name" value="SpoIIM"/>
    <property type="match status" value="1"/>
</dbReference>
<dbReference type="KEGG" id="csep:CP523_15140"/>
<dbReference type="GeneID" id="303562024"/>
<feature type="transmembrane region" description="Helical" evidence="1">
    <location>
        <begin position="106"/>
        <end position="129"/>
    </location>
</feature>
<reference evidence="2 4" key="1">
    <citation type="submission" date="2017-09" db="EMBL/GenBank/DDBJ databases">
        <authorList>
            <person name="Thomas P."/>
            <person name="Seyboldt C."/>
        </authorList>
    </citation>
    <scope>NUCLEOTIDE SEQUENCE [LARGE SCALE GENOMIC DNA]</scope>
    <source>
        <strain evidence="2 4">DSM 7534</strain>
    </source>
</reference>
<feature type="transmembrane region" description="Helical" evidence="1">
    <location>
        <begin position="77"/>
        <end position="99"/>
    </location>
</feature>
<keyword evidence="5" id="KW-1185">Reference proteome</keyword>
<dbReference type="InterPro" id="IPR002798">
    <property type="entry name" value="SpoIIM-like"/>
</dbReference>
<evidence type="ECO:0000313" key="4">
    <source>
        <dbReference type="Proteomes" id="UP000280586"/>
    </source>
</evidence>
<dbReference type="PIRSF" id="PIRSF038973">
    <property type="entry name" value="SpoIIM"/>
    <property type="match status" value="1"/>
</dbReference>
<protein>
    <submittedName>
        <fullName evidence="2">Stage II sporulation protein M</fullName>
    </submittedName>
</protein>
<evidence type="ECO:0000313" key="2">
    <source>
        <dbReference type="EMBL" id="AYE35660.1"/>
    </source>
</evidence>
<feature type="transmembrane region" description="Helical" evidence="1">
    <location>
        <begin position="16"/>
        <end position="36"/>
    </location>
</feature>
<keyword evidence="1" id="KW-0812">Transmembrane</keyword>
<dbReference type="OrthoDB" id="1707382at2"/>
<reference evidence="3" key="2">
    <citation type="submission" date="2022-06" db="EMBL/GenBank/DDBJ databases">
        <authorList>
            <person name="Holder M.E."/>
            <person name="Ajami N.J."/>
            <person name="Petrosino J.F."/>
        </authorList>
    </citation>
    <scope>NUCLEOTIDE SEQUENCE</scope>
    <source>
        <strain evidence="3">RMA 8861</strain>
    </source>
</reference>
<evidence type="ECO:0000256" key="1">
    <source>
        <dbReference type="SAM" id="Phobius"/>
    </source>
</evidence>
<dbReference type="NCBIfam" id="TIGR02831">
    <property type="entry name" value="spo_II_M"/>
    <property type="match status" value="1"/>
</dbReference>
<dbReference type="AlphaFoldDB" id="A0A9N7JPB2"/>
<evidence type="ECO:0000313" key="5">
    <source>
        <dbReference type="Proteomes" id="UP001055437"/>
    </source>
</evidence>
<name>A0A9N7JPB2_CLOSE</name>
<dbReference type="RefSeq" id="WP_066679005.1">
    <property type="nucleotide sequence ID" value="NZ_CABMIZ010000060.1"/>
</dbReference>
<gene>
    <name evidence="2" type="primary">spoIIM</name>
    <name evidence="2" type="ORF">CP523_15140</name>
    <name evidence="3" type="ORF">NH397_07585</name>
</gene>
<proteinExistence type="predicted"/>
<dbReference type="EMBL" id="CP023671">
    <property type="protein sequence ID" value="AYE35660.1"/>
    <property type="molecule type" value="Genomic_DNA"/>
</dbReference>
<dbReference type="EMBL" id="CP099799">
    <property type="protein sequence ID" value="USS02266.1"/>
    <property type="molecule type" value="Genomic_DNA"/>
</dbReference>